<sequence>MKPFKRTVEKVLSWIANVFLILFTGALWYMHSRDIMHDQGFVVKFKEELAKRPNTNIGYTADELINQMALGLKYYTVFYIVLTIIAIIATIIIKKRIVAGVLLLLVAIITAVTSGGVLIPCYLLHFIVAIMLFVRKEPAPLDLNQEHIERVNYL</sequence>
<gene>
    <name evidence="3" type="ORF">CJ218_02710</name>
    <name evidence="4" type="ORF">FOC50_06045</name>
</gene>
<dbReference type="InterPro" id="IPR025273">
    <property type="entry name" value="DUF4064"/>
</dbReference>
<proteinExistence type="predicted"/>
<dbReference type="Pfam" id="PF13273">
    <property type="entry name" value="DUF4064"/>
    <property type="match status" value="1"/>
</dbReference>
<dbReference type="Proteomes" id="UP000427636">
    <property type="component" value="Chromosome"/>
</dbReference>
<reference evidence="4 6" key="2">
    <citation type="submission" date="2019-11" db="EMBL/GenBank/DDBJ databases">
        <title>FDA dAtabase for Regulatory Grade micrObial Sequences (FDA-ARGOS): Supporting development and validation of Infectious Disease Dx tests.</title>
        <authorList>
            <person name="Turner S."/>
            <person name="Byrd R."/>
            <person name="Tallon L."/>
            <person name="Sadzewicz L."/>
            <person name="Vavikolanu K."/>
            <person name="Mehta A."/>
            <person name="Aluvathingal J."/>
            <person name="Nadendla S."/>
            <person name="Myers T."/>
            <person name="Yan Y."/>
            <person name="Sichtig H."/>
        </authorList>
    </citation>
    <scope>NUCLEOTIDE SEQUENCE [LARGE SCALE GENOMIC DNA]</scope>
    <source>
        <strain evidence="4 6">FDAARGOS_742</strain>
    </source>
</reference>
<protein>
    <submittedName>
        <fullName evidence="3">DUF4064 domain-containing protein</fullName>
    </submittedName>
</protein>
<evidence type="ECO:0000256" key="1">
    <source>
        <dbReference type="SAM" id="Phobius"/>
    </source>
</evidence>
<dbReference type="OrthoDB" id="2988783at2"/>
<dbReference type="EMBL" id="PNGT01000002">
    <property type="protein sequence ID" value="PMC52821.1"/>
    <property type="molecule type" value="Genomic_DNA"/>
</dbReference>
<evidence type="ECO:0000313" key="3">
    <source>
        <dbReference type="EMBL" id="PMC52821.1"/>
    </source>
</evidence>
<feature type="transmembrane region" description="Helical" evidence="1">
    <location>
        <begin position="100"/>
        <end position="133"/>
    </location>
</feature>
<evidence type="ECO:0000313" key="5">
    <source>
        <dbReference type="Proteomes" id="UP000235670"/>
    </source>
</evidence>
<organism evidence="3 5">
    <name type="scientific">Gemella sanguinis</name>
    <dbReference type="NCBI Taxonomy" id="84135"/>
    <lineage>
        <taxon>Bacteria</taxon>
        <taxon>Bacillati</taxon>
        <taxon>Bacillota</taxon>
        <taxon>Bacilli</taxon>
        <taxon>Bacillales</taxon>
        <taxon>Gemellaceae</taxon>
        <taxon>Gemella</taxon>
    </lineage>
</organism>
<keyword evidence="1" id="KW-1133">Transmembrane helix</keyword>
<evidence type="ECO:0000313" key="4">
    <source>
        <dbReference type="EMBL" id="QGS07845.1"/>
    </source>
</evidence>
<feature type="transmembrane region" description="Helical" evidence="1">
    <location>
        <begin position="74"/>
        <end position="93"/>
    </location>
</feature>
<dbReference type="RefSeq" id="WP_006363664.1">
    <property type="nucleotide sequence ID" value="NZ_CAUTAO010000001.1"/>
</dbReference>
<keyword evidence="1" id="KW-0812">Transmembrane</keyword>
<evidence type="ECO:0000259" key="2">
    <source>
        <dbReference type="Pfam" id="PF13273"/>
    </source>
</evidence>
<feature type="transmembrane region" description="Helical" evidence="1">
    <location>
        <begin position="12"/>
        <end position="31"/>
    </location>
</feature>
<dbReference type="GeneID" id="84802807"/>
<name>A0A2N6SFW9_9BACL</name>
<dbReference type="STRING" id="84135.GCA_001052115_00498"/>
<dbReference type="Proteomes" id="UP000235670">
    <property type="component" value="Unassembled WGS sequence"/>
</dbReference>
<dbReference type="AlphaFoldDB" id="A0A2N6SFW9"/>
<dbReference type="EMBL" id="CP046313">
    <property type="protein sequence ID" value="QGS07845.1"/>
    <property type="molecule type" value="Genomic_DNA"/>
</dbReference>
<keyword evidence="1" id="KW-0472">Membrane</keyword>
<keyword evidence="6" id="KW-1185">Reference proteome</keyword>
<accession>A0A2N6SFW9</accession>
<evidence type="ECO:0000313" key="6">
    <source>
        <dbReference type="Proteomes" id="UP000427636"/>
    </source>
</evidence>
<feature type="domain" description="DUF4064" evidence="2">
    <location>
        <begin position="5"/>
        <end position="113"/>
    </location>
</feature>
<reference evidence="3 5" key="1">
    <citation type="submission" date="2017-09" db="EMBL/GenBank/DDBJ databases">
        <title>Bacterial strain isolated from the female urinary microbiota.</title>
        <authorList>
            <person name="Thomas-White K."/>
            <person name="Kumar N."/>
            <person name="Forster S."/>
            <person name="Putonti C."/>
            <person name="Lawley T."/>
            <person name="Wolfe A.J."/>
        </authorList>
    </citation>
    <scope>NUCLEOTIDE SEQUENCE [LARGE SCALE GENOMIC DNA]</scope>
    <source>
        <strain evidence="3 5">UMB0186</strain>
    </source>
</reference>